<dbReference type="SUPFAM" id="SSF49899">
    <property type="entry name" value="Concanavalin A-like lectins/glucanases"/>
    <property type="match status" value="1"/>
</dbReference>
<organism evidence="1 2">
    <name type="scientific">Cellulomonas chitinilytica</name>
    <dbReference type="NCBI Taxonomy" id="398759"/>
    <lineage>
        <taxon>Bacteria</taxon>
        <taxon>Bacillati</taxon>
        <taxon>Actinomycetota</taxon>
        <taxon>Actinomycetes</taxon>
        <taxon>Micrococcales</taxon>
        <taxon>Cellulomonadaceae</taxon>
        <taxon>Cellulomonas</taxon>
    </lineage>
</organism>
<name>A0A919TY44_9CELL</name>
<dbReference type="Gene3D" id="2.60.120.200">
    <property type="match status" value="1"/>
</dbReference>
<gene>
    <name evidence="1" type="ORF">Cch01nite_09190</name>
</gene>
<sequence length="254" mass="28074">MEHGAGLFLDDFDGDELDRAVWLPHYLPAWSSRAETAATYAVRDSALHLRIDPGAPAWCWPDHRPATRVSGIQSGSWSGPVGGTRGQQPYRDGLAVREQQDEFWGWTPGPGRIEVRARMTVSPRSMAACWLVGREVEPHECAELCLFEVFGDAVEPGRSAGVGMGLHAFRDPDVPEDFAASRLRIDVAEPHTFGASWTVDTVELSVDDALVRRCPQPPAYPLQMMLAVFDFPDRSVGDDDHLVPELVVESVRGW</sequence>
<dbReference type="AlphaFoldDB" id="A0A919TY44"/>
<dbReference type="Proteomes" id="UP000632740">
    <property type="component" value="Unassembled WGS sequence"/>
</dbReference>
<dbReference type="EMBL" id="BONK01000003">
    <property type="protein sequence ID" value="GIG20195.1"/>
    <property type="molecule type" value="Genomic_DNA"/>
</dbReference>
<proteinExistence type="predicted"/>
<dbReference type="RefSeq" id="WP_203749247.1">
    <property type="nucleotide sequence ID" value="NZ_BONK01000003.1"/>
</dbReference>
<dbReference type="InterPro" id="IPR013320">
    <property type="entry name" value="ConA-like_dom_sf"/>
</dbReference>
<evidence type="ECO:0008006" key="3">
    <source>
        <dbReference type="Google" id="ProtNLM"/>
    </source>
</evidence>
<comment type="caution">
    <text evidence="1">The sequence shown here is derived from an EMBL/GenBank/DDBJ whole genome shotgun (WGS) entry which is preliminary data.</text>
</comment>
<accession>A0A919TY44</accession>
<evidence type="ECO:0000313" key="2">
    <source>
        <dbReference type="Proteomes" id="UP000632740"/>
    </source>
</evidence>
<protein>
    <recommendedName>
        <fullName evidence="3">Glycoside hydrolase family 16</fullName>
    </recommendedName>
</protein>
<evidence type="ECO:0000313" key="1">
    <source>
        <dbReference type="EMBL" id="GIG20195.1"/>
    </source>
</evidence>
<reference evidence="1" key="1">
    <citation type="submission" date="2021-01" db="EMBL/GenBank/DDBJ databases">
        <title>Whole genome shotgun sequence of Cellulomonas chitinilytica NBRC 110799.</title>
        <authorList>
            <person name="Komaki H."/>
            <person name="Tamura T."/>
        </authorList>
    </citation>
    <scope>NUCLEOTIDE SEQUENCE</scope>
    <source>
        <strain evidence="1">NBRC 110799</strain>
    </source>
</reference>
<dbReference type="CDD" id="cd00413">
    <property type="entry name" value="Glyco_hydrolase_16"/>
    <property type="match status" value="1"/>
</dbReference>
<keyword evidence="2" id="KW-1185">Reference proteome</keyword>